<feature type="region of interest" description="Disordered" evidence="4">
    <location>
        <begin position="46"/>
        <end position="70"/>
    </location>
</feature>
<evidence type="ECO:0000313" key="6">
    <source>
        <dbReference type="Proteomes" id="UP001235939"/>
    </source>
</evidence>
<dbReference type="PANTHER" id="PTHR10901">
    <property type="entry name" value="TROPOMODULIN"/>
    <property type="match status" value="1"/>
</dbReference>
<sequence length="655" mass="74536">MQVTNRSSSTFYTTTKTAKYFGKTLDELTLDELLDKLTPEELEILESEVDPDDPHIPPNQRCKDQTKKAPTGPLNRRKLLQYLEKYAKEQEDWPEQQPFQLGMKRGKIWIPKESPKPKIEEVELDLDQEYEVALNSAEEHELVDLAVHVQAMIIITMCATAILGLHSMLSQDQYHTTQLSKQQKKGDKFDGLVKAAPLKILPPEPDNDTDVEATVRLIANNDPTLTSVNLNNIKYTTTKTAKYFGKTLDELTLDELLDKLTPEELEILESEVDPDDPHIPPNQRCKDQTKKAPTGPLNRRKLLQYLEKYAKEQEDWPEQQPFQLGMKRGRRISPLAILCKIWIPKESPKPKIEEVELDLDQEYEVALNSAEEHELVDLAGWCLHGYCSSYLLTMCATAILGLHSMLSQDQYHTTQLSKQQKKGDKFDGLVKAAPLKILPPEPDNDTDVEATVRLIANNDPTLTSVNLNNIKNISRETFKKLFEGLKKNTHLKLLSAANTGLTDGPVQMLVDALKQNKSLERLNVESNYLTGPTLASLLEALLPNQTVLEFRAANQLQPLIHRPNETQTFLDWTTSPALHCITSLPLGDFDNCVDEQRPFLLGNRVEMEVARLILKNKSLIRLGLSLHVPDARVRINQHLQDNYDRYRLERMGLTR</sequence>
<dbReference type="PANTHER" id="PTHR10901:SF6">
    <property type="entry name" value="TROPOMODULIN, ISOFORM N"/>
    <property type="match status" value="1"/>
</dbReference>
<dbReference type="EMBL" id="CP092863">
    <property type="protein sequence ID" value="UYV60690.1"/>
    <property type="molecule type" value="Genomic_DNA"/>
</dbReference>
<evidence type="ECO:0000256" key="4">
    <source>
        <dbReference type="SAM" id="MobiDB-lite"/>
    </source>
</evidence>
<evidence type="ECO:0000256" key="3">
    <source>
        <dbReference type="ARBA" id="ARBA00023212"/>
    </source>
</evidence>
<keyword evidence="6" id="KW-1185">Reference proteome</keyword>
<name>A0ABY6K0I2_9ARAC</name>
<dbReference type="InterPro" id="IPR032675">
    <property type="entry name" value="LRR_dom_sf"/>
</dbReference>
<dbReference type="Proteomes" id="UP001235939">
    <property type="component" value="Chromosome 01"/>
</dbReference>
<gene>
    <name evidence="5" type="ORF">LAZ67_1001917</name>
</gene>
<keyword evidence="3" id="KW-0206">Cytoskeleton</keyword>
<dbReference type="SUPFAM" id="SSF52047">
    <property type="entry name" value="RNI-like"/>
    <property type="match status" value="1"/>
</dbReference>
<evidence type="ECO:0000256" key="2">
    <source>
        <dbReference type="ARBA" id="ARBA00022490"/>
    </source>
</evidence>
<keyword evidence="2" id="KW-0963">Cytoplasm</keyword>
<organism evidence="5 6">
    <name type="scientific">Cordylochernes scorpioides</name>
    <dbReference type="NCBI Taxonomy" id="51811"/>
    <lineage>
        <taxon>Eukaryota</taxon>
        <taxon>Metazoa</taxon>
        <taxon>Ecdysozoa</taxon>
        <taxon>Arthropoda</taxon>
        <taxon>Chelicerata</taxon>
        <taxon>Arachnida</taxon>
        <taxon>Pseudoscorpiones</taxon>
        <taxon>Cheliferoidea</taxon>
        <taxon>Chernetidae</taxon>
        <taxon>Cordylochernes</taxon>
    </lineage>
</organism>
<dbReference type="Pfam" id="PF03250">
    <property type="entry name" value="Tropomodulin"/>
    <property type="match status" value="2"/>
</dbReference>
<reference evidence="5 6" key="1">
    <citation type="submission" date="2022-01" db="EMBL/GenBank/DDBJ databases">
        <title>A chromosomal length assembly of Cordylochernes scorpioides.</title>
        <authorList>
            <person name="Zeh D."/>
            <person name="Zeh J."/>
        </authorList>
    </citation>
    <scope>NUCLEOTIDE SEQUENCE [LARGE SCALE GENOMIC DNA]</scope>
    <source>
        <strain evidence="5">IN4F17</strain>
        <tissue evidence="5">Whole Body</tissue>
    </source>
</reference>
<accession>A0ABY6K0I2</accession>
<evidence type="ECO:0000313" key="5">
    <source>
        <dbReference type="EMBL" id="UYV60690.1"/>
    </source>
</evidence>
<evidence type="ECO:0000256" key="1">
    <source>
        <dbReference type="ARBA" id="ARBA00004245"/>
    </source>
</evidence>
<dbReference type="Gene3D" id="3.80.10.10">
    <property type="entry name" value="Ribonuclease Inhibitor"/>
    <property type="match status" value="2"/>
</dbReference>
<feature type="region of interest" description="Disordered" evidence="4">
    <location>
        <begin position="272"/>
        <end position="293"/>
    </location>
</feature>
<dbReference type="InterPro" id="IPR004934">
    <property type="entry name" value="TMOD"/>
</dbReference>
<proteinExistence type="predicted"/>
<comment type="subcellular location">
    <subcellularLocation>
        <location evidence="1">Cytoplasm</location>
        <location evidence="1">Cytoskeleton</location>
    </subcellularLocation>
</comment>
<protein>
    <submittedName>
        <fullName evidence="5">TMOD1</fullName>
    </submittedName>
</protein>